<feature type="compositionally biased region" description="Polar residues" evidence="10">
    <location>
        <begin position="464"/>
        <end position="476"/>
    </location>
</feature>
<dbReference type="PROSITE" id="PS52015">
    <property type="entry name" value="TONB_CTD"/>
    <property type="match status" value="1"/>
</dbReference>
<gene>
    <name evidence="13" type="ORF">FH603_1459</name>
</gene>
<feature type="transmembrane region" description="Helical" evidence="11">
    <location>
        <begin position="6"/>
        <end position="25"/>
    </location>
</feature>
<name>A0ABR6W4W1_9BACT</name>
<evidence type="ECO:0000259" key="12">
    <source>
        <dbReference type="PROSITE" id="PS52015"/>
    </source>
</evidence>
<dbReference type="PANTHER" id="PTHR33446:SF2">
    <property type="entry name" value="PROTEIN TONB"/>
    <property type="match status" value="1"/>
</dbReference>
<protein>
    <submittedName>
        <fullName evidence="13">TonB family protein</fullName>
    </submittedName>
</protein>
<keyword evidence="4" id="KW-1003">Cell membrane</keyword>
<feature type="region of interest" description="Disordered" evidence="10">
    <location>
        <begin position="464"/>
        <end position="485"/>
    </location>
</feature>
<dbReference type="PANTHER" id="PTHR33446">
    <property type="entry name" value="PROTEIN TONB-RELATED"/>
    <property type="match status" value="1"/>
</dbReference>
<dbReference type="Proteomes" id="UP000700732">
    <property type="component" value="Unassembled WGS sequence"/>
</dbReference>
<evidence type="ECO:0000256" key="11">
    <source>
        <dbReference type="SAM" id="Phobius"/>
    </source>
</evidence>
<comment type="caution">
    <text evidence="13">The sequence shown here is derived from an EMBL/GenBank/DDBJ whole genome shotgun (WGS) entry which is preliminary data.</text>
</comment>
<dbReference type="SUPFAM" id="SSF74653">
    <property type="entry name" value="TolA/TonB C-terminal domain"/>
    <property type="match status" value="1"/>
</dbReference>
<keyword evidence="7" id="KW-0653">Protein transport</keyword>
<dbReference type="InterPro" id="IPR037682">
    <property type="entry name" value="TonB_C"/>
</dbReference>
<dbReference type="InterPro" id="IPR006260">
    <property type="entry name" value="TonB/TolA_C"/>
</dbReference>
<evidence type="ECO:0000256" key="9">
    <source>
        <dbReference type="ARBA" id="ARBA00023136"/>
    </source>
</evidence>
<evidence type="ECO:0000256" key="1">
    <source>
        <dbReference type="ARBA" id="ARBA00004383"/>
    </source>
</evidence>
<proteinExistence type="inferred from homology"/>
<dbReference type="PRINTS" id="PR01374">
    <property type="entry name" value="TONBPROTEIN"/>
</dbReference>
<reference evidence="13 14" key="1">
    <citation type="submission" date="2019-06" db="EMBL/GenBank/DDBJ databases">
        <title>Spirosoma utsteinense sp. nov. isolated from Antarctic ice-free soils.</title>
        <authorList>
            <person name="Tahon G."/>
        </authorList>
    </citation>
    <scope>NUCLEOTIDE SEQUENCE [LARGE SCALE GENOMIC DNA]</scope>
    <source>
        <strain evidence="13 14">LMG 31447</strain>
    </source>
</reference>
<evidence type="ECO:0000256" key="5">
    <source>
        <dbReference type="ARBA" id="ARBA00022519"/>
    </source>
</evidence>
<dbReference type="InterPro" id="IPR003538">
    <property type="entry name" value="TonB"/>
</dbReference>
<evidence type="ECO:0000256" key="2">
    <source>
        <dbReference type="ARBA" id="ARBA00006555"/>
    </source>
</evidence>
<dbReference type="NCBIfam" id="TIGR01352">
    <property type="entry name" value="tonB_Cterm"/>
    <property type="match status" value="1"/>
</dbReference>
<keyword evidence="6 11" id="KW-0812">Transmembrane</keyword>
<comment type="subcellular location">
    <subcellularLocation>
        <location evidence="1">Cell inner membrane</location>
        <topology evidence="1">Single-pass membrane protein</topology>
        <orientation evidence="1">Periplasmic side</orientation>
    </subcellularLocation>
</comment>
<dbReference type="Pfam" id="PF03544">
    <property type="entry name" value="TonB_C"/>
    <property type="match status" value="1"/>
</dbReference>
<feature type="transmembrane region" description="Helical" evidence="11">
    <location>
        <begin position="89"/>
        <end position="107"/>
    </location>
</feature>
<evidence type="ECO:0000256" key="3">
    <source>
        <dbReference type="ARBA" id="ARBA00022448"/>
    </source>
</evidence>
<evidence type="ECO:0000256" key="6">
    <source>
        <dbReference type="ARBA" id="ARBA00022692"/>
    </source>
</evidence>
<keyword evidence="3" id="KW-0813">Transport</keyword>
<evidence type="ECO:0000313" key="13">
    <source>
        <dbReference type="EMBL" id="MBC3790962.1"/>
    </source>
</evidence>
<dbReference type="Gene3D" id="3.30.1150.10">
    <property type="match status" value="1"/>
</dbReference>
<evidence type="ECO:0000256" key="4">
    <source>
        <dbReference type="ARBA" id="ARBA00022475"/>
    </source>
</evidence>
<feature type="transmembrane region" description="Helical" evidence="11">
    <location>
        <begin position="262"/>
        <end position="278"/>
    </location>
</feature>
<keyword evidence="8 11" id="KW-1133">Transmembrane helix</keyword>
<dbReference type="Pfam" id="PF05569">
    <property type="entry name" value="Peptidase_M56"/>
    <property type="match status" value="1"/>
</dbReference>
<dbReference type="InterPro" id="IPR008756">
    <property type="entry name" value="Peptidase_M56"/>
</dbReference>
<feature type="domain" description="TonB C-terminal" evidence="12">
    <location>
        <begin position="320"/>
        <end position="416"/>
    </location>
</feature>
<evidence type="ECO:0000256" key="8">
    <source>
        <dbReference type="ARBA" id="ARBA00022989"/>
    </source>
</evidence>
<organism evidence="13 14">
    <name type="scientific">Spirosoma utsteinense</name>
    <dbReference type="NCBI Taxonomy" id="2585773"/>
    <lineage>
        <taxon>Bacteria</taxon>
        <taxon>Pseudomonadati</taxon>
        <taxon>Bacteroidota</taxon>
        <taxon>Cytophagia</taxon>
        <taxon>Cytophagales</taxon>
        <taxon>Cytophagaceae</taxon>
        <taxon>Spirosoma</taxon>
    </lineage>
</organism>
<evidence type="ECO:0000313" key="14">
    <source>
        <dbReference type="Proteomes" id="UP000700732"/>
    </source>
</evidence>
<keyword evidence="9 11" id="KW-0472">Membrane</keyword>
<keyword evidence="14" id="KW-1185">Reference proteome</keyword>
<dbReference type="EMBL" id="VFIA01000006">
    <property type="protein sequence ID" value="MBC3790962.1"/>
    <property type="molecule type" value="Genomic_DNA"/>
</dbReference>
<evidence type="ECO:0000256" key="10">
    <source>
        <dbReference type="SAM" id="MobiDB-lite"/>
    </source>
</evidence>
<feature type="transmembrane region" description="Helical" evidence="11">
    <location>
        <begin position="37"/>
        <end position="57"/>
    </location>
</feature>
<keyword evidence="5" id="KW-0997">Cell inner membrane</keyword>
<dbReference type="CDD" id="cd07341">
    <property type="entry name" value="M56_BlaR1_MecR1_like"/>
    <property type="match status" value="1"/>
</dbReference>
<dbReference type="RefSeq" id="WP_235985275.1">
    <property type="nucleotide sequence ID" value="NZ_VFIA01000006.1"/>
</dbReference>
<sequence>MNALPYFLNASLYLLLFYGCYALLLRRNTFFGLNRTYLLTSIGLSLVLPLVELPGGATDALTGNTISLPAFTVGRGTESARDELSTDQWFWLVYGLGLVGMLLRLALNGWGVRRLIRGGVAESRCHYTLVRLATDNVPSFSFGRYLVLNRTDALTEPDALIRHEEAHIQQRHTLDILFTELVRAALWFNPLLILYKRSLQEVHEFLADAAVARTAPRPDYARQLVAYALNVPSAMLTTPFVSTSTLKQRIVMLQKPASNRRALLGYALVLPLAGLLTLCTQPDRDLAQPDQSVTTNQPARQASVEGPIFTVVEENPEFKGGMKALGAYISANLTYPKAAQKVNAEGRVFVRFIVTKDGDVTDVKLLRGIGFGTGEEAVRVVAGMPRWKPGRQSGRAVNVQYNLPINFQLEDNETPGSGTNKTSFFSPPTNDADIQKMYKHFVVDGKEVSFDAFRKHDKAAITEASSSQQTIRIQTMSPPPPPPVPANDASALSDIKYFTINGKEATEAAVTAIPPKQIVRVDVNKEQGTVTVTTK</sequence>
<comment type="similarity">
    <text evidence="2">Belongs to the TonB family.</text>
</comment>
<dbReference type="InterPro" id="IPR051045">
    <property type="entry name" value="TonB-dependent_transducer"/>
</dbReference>
<accession>A0ABR6W4W1</accession>
<evidence type="ECO:0000256" key="7">
    <source>
        <dbReference type="ARBA" id="ARBA00022927"/>
    </source>
</evidence>